<dbReference type="InterPro" id="IPR036676">
    <property type="entry name" value="PurM-like_C_sf"/>
</dbReference>
<dbReference type="GO" id="GO:0000287">
    <property type="term" value="F:magnesium ion binding"/>
    <property type="evidence" value="ECO:0007669"/>
    <property type="project" value="UniProtKB-UniRule"/>
</dbReference>
<protein>
    <recommendedName>
        <fullName evidence="12 13">Thiamine-monophosphate kinase</fullName>
        <shortName evidence="13">TMP kinase</shortName>
        <shortName evidence="13">Thiamine-phosphate kinase</shortName>
        <ecNumber evidence="11 13">2.7.4.16</ecNumber>
    </recommendedName>
</protein>
<dbReference type="FunFam" id="3.90.650.10:FF:000012">
    <property type="entry name" value="Thiamine-monophosphate kinase"/>
    <property type="match status" value="1"/>
</dbReference>
<dbReference type="InterPro" id="IPR016188">
    <property type="entry name" value="PurM-like_N"/>
</dbReference>
<evidence type="ECO:0000256" key="2">
    <source>
        <dbReference type="ARBA" id="ARBA00022723"/>
    </source>
</evidence>
<feature type="binding site" evidence="13">
    <location>
        <position position="119"/>
    </location>
    <ligand>
        <name>Mg(2+)</name>
        <dbReference type="ChEBI" id="CHEBI:18420"/>
        <label>2</label>
    </ligand>
</feature>
<feature type="binding site" evidence="13">
    <location>
        <position position="98"/>
    </location>
    <ligand>
        <name>substrate</name>
    </ligand>
</feature>
<evidence type="ECO:0000256" key="8">
    <source>
        <dbReference type="ARBA" id="ARBA00051309"/>
    </source>
</evidence>
<evidence type="ECO:0000259" key="14">
    <source>
        <dbReference type="Pfam" id="PF00586"/>
    </source>
</evidence>
<accession>A7MFG3</accession>
<feature type="domain" description="PurM-like C-terminal" evidence="15">
    <location>
        <begin position="194"/>
        <end position="343"/>
    </location>
</feature>
<sequence>MLKADEKLTIVYYGHQYEETAVLRLLSEAGIPAFSSSYLLRRNLMSCGEFSLIARYFDRVRSSRLDVETGIGDDCALLTVPEKQTLAISTDTLVSGIHFLPDIDPRDLGYKALAVNVSDLAAMGADPAWLTLALTLPEVNETWLEAFSDSLFEQLNYYDMQLIGGDTTRGPLSMTLGIHGFVPAGRALKRSGARPGDWVFITGTPGDSAAGLAILQKRLHVEDTSDAGYLVKRHLRPTPRVLHGQALRGLASAAIDLSDGLISDLGHILKASDCGARIELNDLPYSDALSRHVDPEQALRWALSGGEDYELCFTVSELNRGALEVAVSHLGVPVTCIGQLTTASEGMVFLRDGAPVTLDWKGYDHFETHI</sequence>
<keyword evidence="3 13" id="KW-0547">Nucleotide-binding</keyword>
<dbReference type="InterPro" id="IPR010918">
    <property type="entry name" value="PurM-like_C_dom"/>
</dbReference>
<feature type="binding site" evidence="13">
    <location>
        <position position="91"/>
    </location>
    <ligand>
        <name>Mg(2+)</name>
        <dbReference type="ChEBI" id="CHEBI:18420"/>
        <label>2</label>
    </ligand>
</feature>
<keyword evidence="6 13" id="KW-0460">Magnesium</keyword>
<dbReference type="FunFam" id="3.30.1330.10:FF:000008">
    <property type="entry name" value="Thiamine-monophosphate kinase"/>
    <property type="match status" value="1"/>
</dbReference>
<dbReference type="GO" id="GO:0009229">
    <property type="term" value="P:thiamine diphosphate biosynthetic process"/>
    <property type="evidence" value="ECO:0007669"/>
    <property type="project" value="UniProtKB-UniRule"/>
</dbReference>
<dbReference type="HOGENOM" id="CLU_046964_3_0_6"/>
<feature type="binding site" evidence="13">
    <location>
        <position position="119"/>
    </location>
    <ligand>
        <name>Mg(2+)</name>
        <dbReference type="ChEBI" id="CHEBI:18420"/>
        <label>4</label>
    </ligand>
</feature>
<dbReference type="PANTHER" id="PTHR30270">
    <property type="entry name" value="THIAMINE-MONOPHOSPHATE KINASE"/>
    <property type="match status" value="1"/>
</dbReference>
<keyword evidence="7 13" id="KW-0784">Thiamine biosynthesis</keyword>
<evidence type="ECO:0000256" key="6">
    <source>
        <dbReference type="ARBA" id="ARBA00022842"/>
    </source>
</evidence>
<feature type="binding site" evidence="13">
    <location>
        <position position="89"/>
    </location>
    <ligand>
        <name>Mg(2+)</name>
        <dbReference type="ChEBI" id="CHEBI:18420"/>
        <label>4</label>
    </ligand>
</feature>
<keyword evidence="1 13" id="KW-0808">Transferase</keyword>
<feature type="domain" description="PurM-like N-terminal" evidence="14">
    <location>
        <begin position="72"/>
        <end position="181"/>
    </location>
</feature>
<feature type="binding site" evidence="13">
    <location>
        <position position="307"/>
    </location>
    <ligand>
        <name>substrate</name>
    </ligand>
</feature>
<comment type="miscellaneous">
    <text evidence="13">Reaction mechanism of ThiL seems to utilize a direct, inline transfer of the gamma-phosphate of ATP to TMP rather than a phosphorylated enzyme intermediate.</text>
</comment>
<comment type="pathway">
    <text evidence="9 13">Cofactor biosynthesis; thiamine diphosphate biosynthesis; thiamine diphosphate from thiamine phosphate: step 1/1.</text>
</comment>
<dbReference type="EMBL" id="CP000783">
    <property type="protein sequence ID" value="ABU78114.1"/>
    <property type="molecule type" value="Genomic_DNA"/>
</dbReference>
<dbReference type="HAMAP" id="MF_02128">
    <property type="entry name" value="TMP_kinase"/>
    <property type="match status" value="1"/>
</dbReference>
<dbReference type="GO" id="GO:0009030">
    <property type="term" value="F:thiamine-phosphate kinase activity"/>
    <property type="evidence" value="ECO:0007669"/>
    <property type="project" value="UniProtKB-UniRule"/>
</dbReference>
<evidence type="ECO:0000256" key="13">
    <source>
        <dbReference type="HAMAP-Rule" id="MF_02128"/>
    </source>
</evidence>
<proteinExistence type="inferred from homology"/>
<feature type="binding site" evidence="13">
    <location>
        <begin position="165"/>
        <end position="166"/>
    </location>
    <ligand>
        <name>ATP</name>
        <dbReference type="ChEBI" id="CHEBI:30616"/>
    </ligand>
</feature>
<evidence type="ECO:0000256" key="10">
    <source>
        <dbReference type="ARBA" id="ARBA00061284"/>
    </source>
</evidence>
<dbReference type="SUPFAM" id="SSF56042">
    <property type="entry name" value="PurM C-terminal domain-like"/>
    <property type="match status" value="1"/>
</dbReference>
<evidence type="ECO:0000256" key="12">
    <source>
        <dbReference type="ARBA" id="ARBA00070314"/>
    </source>
</evidence>
<dbReference type="NCBIfam" id="TIGR01379">
    <property type="entry name" value="thiL"/>
    <property type="match status" value="1"/>
</dbReference>
<evidence type="ECO:0000256" key="7">
    <source>
        <dbReference type="ARBA" id="ARBA00022977"/>
    </source>
</evidence>
<feature type="binding site" evidence="13">
    <location>
        <position position="74"/>
    </location>
    <ligand>
        <name>Mg(2+)</name>
        <dbReference type="ChEBI" id="CHEBI:18420"/>
        <label>3</label>
    </ligand>
</feature>
<evidence type="ECO:0000256" key="9">
    <source>
        <dbReference type="ARBA" id="ARBA00060712"/>
    </source>
</evidence>
<keyword evidence="17" id="KW-1185">Reference proteome</keyword>
<evidence type="ECO:0000259" key="15">
    <source>
        <dbReference type="Pfam" id="PF02769"/>
    </source>
</evidence>
<dbReference type="Pfam" id="PF00586">
    <property type="entry name" value="AIRS"/>
    <property type="match status" value="1"/>
</dbReference>
<comment type="similarity">
    <text evidence="10 13">Belongs to the thiamine-monophosphate kinase family.</text>
</comment>
<dbReference type="NCBIfam" id="NF004350">
    <property type="entry name" value="PRK05731.1-1"/>
    <property type="match status" value="1"/>
</dbReference>
<dbReference type="KEGG" id="esa:ESA_02885"/>
<organism evidence="16 17">
    <name type="scientific">Cronobacter sakazakii (strain ATCC BAA-894)</name>
    <name type="common">Enterobacter sakazakii</name>
    <dbReference type="NCBI Taxonomy" id="290339"/>
    <lineage>
        <taxon>Bacteria</taxon>
        <taxon>Pseudomonadati</taxon>
        <taxon>Pseudomonadota</taxon>
        <taxon>Gammaproteobacteria</taxon>
        <taxon>Enterobacterales</taxon>
        <taxon>Enterobacteriaceae</taxon>
        <taxon>Cronobacter</taxon>
    </lineage>
</organism>
<evidence type="ECO:0000313" key="16">
    <source>
        <dbReference type="EMBL" id="ABU78114.1"/>
    </source>
</evidence>
<feature type="binding site" evidence="13">
    <location>
        <position position="74"/>
    </location>
    <ligand>
        <name>Mg(2+)</name>
        <dbReference type="ChEBI" id="CHEBI:18420"/>
        <label>4</label>
    </ligand>
</feature>
<evidence type="ECO:0000256" key="11">
    <source>
        <dbReference type="ARBA" id="ARBA00066589"/>
    </source>
</evidence>
<dbReference type="AlphaFoldDB" id="A7MFG3"/>
<dbReference type="PANTHER" id="PTHR30270:SF0">
    <property type="entry name" value="THIAMINE-MONOPHOSPHATE KINASE"/>
    <property type="match status" value="1"/>
</dbReference>
<feature type="binding site" evidence="13">
    <location>
        <position position="90"/>
    </location>
    <ligand>
        <name>Mg(2+)</name>
        <dbReference type="ChEBI" id="CHEBI:18420"/>
        <label>1</label>
    </ligand>
</feature>
<evidence type="ECO:0000256" key="4">
    <source>
        <dbReference type="ARBA" id="ARBA00022777"/>
    </source>
</evidence>
<feature type="binding site" evidence="13">
    <location>
        <position position="91"/>
    </location>
    <ligand>
        <name>Mg(2+)</name>
        <dbReference type="ChEBI" id="CHEBI:18420"/>
        <label>1</label>
    </ligand>
</feature>
<gene>
    <name evidence="13" type="primary">thiL</name>
    <name evidence="16" type="ordered locus">ESA_02885</name>
</gene>
<feature type="binding site" evidence="13">
    <location>
        <position position="258"/>
    </location>
    <ligand>
        <name>ATP</name>
        <dbReference type="ChEBI" id="CHEBI:30616"/>
    </ligand>
</feature>
<feature type="binding site" evidence="13">
    <location>
        <position position="256"/>
    </location>
    <ligand>
        <name>Mg(2+)</name>
        <dbReference type="ChEBI" id="CHEBI:18420"/>
        <label>3</label>
    </ligand>
</feature>
<dbReference type="CDD" id="cd02194">
    <property type="entry name" value="ThiL"/>
    <property type="match status" value="1"/>
</dbReference>
<comment type="catalytic activity">
    <reaction evidence="8 13">
        <text>thiamine phosphate + ATP = thiamine diphosphate + ADP</text>
        <dbReference type="Rhea" id="RHEA:15913"/>
        <dbReference type="ChEBI" id="CHEBI:30616"/>
        <dbReference type="ChEBI" id="CHEBI:37575"/>
        <dbReference type="ChEBI" id="CHEBI:58937"/>
        <dbReference type="ChEBI" id="CHEBI:456216"/>
        <dbReference type="EC" id="2.7.4.16"/>
    </reaction>
</comment>
<dbReference type="Pfam" id="PF02769">
    <property type="entry name" value="AIRS_C"/>
    <property type="match status" value="1"/>
</dbReference>
<comment type="function">
    <text evidence="13">Catalyzes the ATP-dependent phosphorylation of thiamine-monophosphate (TMP) to form thiamine-pyrophosphate (TPP), the active form of vitamin B1.</text>
</comment>
<dbReference type="EC" id="2.7.4.16" evidence="11 13"/>
<evidence type="ECO:0000256" key="3">
    <source>
        <dbReference type="ARBA" id="ARBA00022741"/>
    </source>
</evidence>
<reference evidence="16 17" key="1">
    <citation type="journal article" date="2010" name="PLoS ONE">
        <title>Genome sequence of Cronobacter sakazakii BAA-894 and comparative genomic hybridization analysis with other Cronobacter species.</title>
        <authorList>
            <person name="Kucerova E."/>
            <person name="Clifton S.W."/>
            <person name="Xia X.Q."/>
            <person name="Long F."/>
            <person name="Porwollik S."/>
            <person name="Fulton L."/>
            <person name="Fronick C."/>
            <person name="Minx P."/>
            <person name="Kyung K."/>
            <person name="Warren W."/>
            <person name="Fulton R."/>
            <person name="Feng D."/>
            <person name="Wollam A."/>
            <person name="Shah N."/>
            <person name="Bhonagiri V."/>
            <person name="Nash W.E."/>
            <person name="Hallsworth-Pepin K."/>
            <person name="Wilson R.K."/>
            <person name="McClelland M."/>
            <person name="Forsythe S.J."/>
        </authorList>
    </citation>
    <scope>NUCLEOTIDE SEQUENCE [LARGE SCALE GENOMIC DNA]</scope>
    <source>
        <strain evidence="16 17">ATCC BAA-894</strain>
    </source>
</reference>
<dbReference type="SUPFAM" id="SSF55326">
    <property type="entry name" value="PurM N-terminal domain-like"/>
    <property type="match status" value="1"/>
</dbReference>
<dbReference type="InterPro" id="IPR036921">
    <property type="entry name" value="PurM-like_N_sf"/>
</dbReference>
<dbReference type="InterPro" id="IPR006283">
    <property type="entry name" value="ThiL-like"/>
</dbReference>
<keyword evidence="4 13" id="KW-0418">Kinase</keyword>
<dbReference type="PIRSF" id="PIRSF005303">
    <property type="entry name" value="Thiam_monoph_kin"/>
    <property type="match status" value="1"/>
</dbReference>
<dbReference type="Proteomes" id="UP000000260">
    <property type="component" value="Chromosome"/>
</dbReference>
<keyword evidence="5 13" id="KW-0067">ATP-binding</keyword>
<feature type="binding site" evidence="13">
    <location>
        <position position="190"/>
    </location>
    <ligand>
        <name>ATP</name>
        <dbReference type="ChEBI" id="CHEBI:30616"/>
    </ligand>
</feature>
<comment type="caution">
    <text evidence="13">Lacks conserved residue(s) required for the propagation of feature annotation.</text>
</comment>
<feature type="binding site" evidence="13">
    <location>
        <position position="259"/>
    </location>
    <ligand>
        <name>Mg(2+)</name>
        <dbReference type="ChEBI" id="CHEBI:18420"/>
        <label>5</label>
    </ligand>
</feature>
<dbReference type="UniPathway" id="UPA00060">
    <property type="reaction ID" value="UER00142"/>
</dbReference>
<evidence type="ECO:0000313" key="17">
    <source>
        <dbReference type="Proteomes" id="UP000000260"/>
    </source>
</evidence>
<evidence type="ECO:0000256" key="5">
    <source>
        <dbReference type="ARBA" id="ARBA00022840"/>
    </source>
</evidence>
<dbReference type="Gene3D" id="3.30.1330.10">
    <property type="entry name" value="PurM-like, N-terminal domain"/>
    <property type="match status" value="1"/>
</dbReference>
<dbReference type="Gene3D" id="3.90.650.10">
    <property type="entry name" value="PurM-like C-terminal domain"/>
    <property type="match status" value="1"/>
</dbReference>
<feature type="binding site" evidence="13">
    <location>
        <position position="166"/>
    </location>
    <ligand>
        <name>Mg(2+)</name>
        <dbReference type="ChEBI" id="CHEBI:18420"/>
        <label>1</label>
    </ligand>
</feature>
<evidence type="ECO:0000256" key="1">
    <source>
        <dbReference type="ARBA" id="ARBA00022679"/>
    </source>
</evidence>
<dbReference type="GO" id="GO:0005524">
    <property type="term" value="F:ATP binding"/>
    <property type="evidence" value="ECO:0007669"/>
    <property type="project" value="UniProtKB-UniRule"/>
</dbReference>
<name>A7MFG3_CROS8</name>
<feature type="binding site" evidence="13">
    <location>
        <position position="363"/>
    </location>
    <ligand>
        <name>substrate</name>
    </ligand>
</feature>
<feature type="binding site" evidence="13">
    <location>
        <position position="119"/>
    </location>
    <ligand>
        <name>Mg(2+)</name>
        <dbReference type="ChEBI" id="CHEBI:18420"/>
        <label>3</label>
    </ligand>
</feature>
<dbReference type="GO" id="GO:0009228">
    <property type="term" value="P:thiamine biosynthetic process"/>
    <property type="evidence" value="ECO:0007669"/>
    <property type="project" value="UniProtKB-KW"/>
</dbReference>
<keyword evidence="2 13" id="KW-0479">Metal-binding</keyword>